<dbReference type="Proteomes" id="UP000320762">
    <property type="component" value="Unassembled WGS sequence"/>
</dbReference>
<keyword evidence="3" id="KW-1185">Reference proteome</keyword>
<dbReference type="EMBL" id="VDMD01000041">
    <property type="protein sequence ID" value="TRM57909.1"/>
    <property type="molecule type" value="Genomic_DNA"/>
</dbReference>
<accession>A0A550BZD2</accession>
<dbReference type="InterPro" id="IPR000210">
    <property type="entry name" value="BTB/POZ_dom"/>
</dbReference>
<dbReference type="AlphaFoldDB" id="A0A550BZD2"/>
<reference evidence="2 3" key="1">
    <citation type="journal article" date="2019" name="New Phytol.">
        <title>Comparative genomics reveals unique wood-decay strategies and fruiting body development in the Schizophyllaceae.</title>
        <authorList>
            <person name="Almasi E."/>
            <person name="Sahu N."/>
            <person name="Krizsan K."/>
            <person name="Balint B."/>
            <person name="Kovacs G.M."/>
            <person name="Kiss B."/>
            <person name="Cseklye J."/>
            <person name="Drula E."/>
            <person name="Henrissat B."/>
            <person name="Nagy I."/>
            <person name="Chovatia M."/>
            <person name="Adam C."/>
            <person name="LaButti K."/>
            <person name="Lipzen A."/>
            <person name="Riley R."/>
            <person name="Grigoriev I.V."/>
            <person name="Nagy L.G."/>
        </authorList>
    </citation>
    <scope>NUCLEOTIDE SEQUENCE [LARGE SCALE GENOMIC DNA]</scope>
    <source>
        <strain evidence="2 3">NL-1724</strain>
    </source>
</reference>
<dbReference type="InterPro" id="IPR011333">
    <property type="entry name" value="SKP1/BTB/POZ_sf"/>
</dbReference>
<evidence type="ECO:0000313" key="2">
    <source>
        <dbReference type="EMBL" id="TRM57909.1"/>
    </source>
</evidence>
<dbReference type="STRING" id="97359.A0A550BZD2"/>
<organism evidence="2 3">
    <name type="scientific">Schizophyllum amplum</name>
    <dbReference type="NCBI Taxonomy" id="97359"/>
    <lineage>
        <taxon>Eukaryota</taxon>
        <taxon>Fungi</taxon>
        <taxon>Dikarya</taxon>
        <taxon>Basidiomycota</taxon>
        <taxon>Agaricomycotina</taxon>
        <taxon>Agaricomycetes</taxon>
        <taxon>Agaricomycetidae</taxon>
        <taxon>Agaricales</taxon>
        <taxon>Schizophyllaceae</taxon>
        <taxon>Schizophyllum</taxon>
    </lineage>
</organism>
<gene>
    <name evidence="2" type="ORF">BD626DRAFT_204951</name>
</gene>
<protein>
    <recommendedName>
        <fullName evidence="1">BTB domain-containing protein</fullName>
    </recommendedName>
</protein>
<dbReference type="SUPFAM" id="SSF54695">
    <property type="entry name" value="POZ domain"/>
    <property type="match status" value="1"/>
</dbReference>
<dbReference type="Gene3D" id="3.30.710.10">
    <property type="entry name" value="Potassium Channel Kv1.1, Chain A"/>
    <property type="match status" value="1"/>
</dbReference>
<proteinExistence type="predicted"/>
<dbReference type="OrthoDB" id="2914220at2759"/>
<evidence type="ECO:0000313" key="3">
    <source>
        <dbReference type="Proteomes" id="UP000320762"/>
    </source>
</evidence>
<sequence>MTRNETTQSRLATAPFDDEAADVVLRSSDGVDFRVYKVLLSLVSSFFRDMLALPHVGQRASDAGDHADCGGRPIIDVEEDANGVEKLLRWCDPRCTPPTLESWEDVQSTTQLSIKYDAPTIYRRVSECLRHSSFVHQYPIQVYVVAVRANNIQLARAAAREASCLGIATWAACSELAYIPASEFQRLLRYHLARSARAVEIVEKWAKSGAWAPRFWIHNGHSSVGGVHLCRGEWWREYIQKMRAHVEKYPKGSAVQEPGFLLVSSSHDNWWCPNCDGRAEAHTARFIIDLAKELDKELDKVSSDTRLENGYILTFSLTCIGRTEF</sequence>
<evidence type="ECO:0000259" key="1">
    <source>
        <dbReference type="PROSITE" id="PS50097"/>
    </source>
</evidence>
<feature type="domain" description="BTB" evidence="1">
    <location>
        <begin position="21"/>
        <end position="90"/>
    </location>
</feature>
<dbReference type="Pfam" id="PF00651">
    <property type="entry name" value="BTB"/>
    <property type="match status" value="1"/>
</dbReference>
<dbReference type="PROSITE" id="PS50097">
    <property type="entry name" value="BTB"/>
    <property type="match status" value="1"/>
</dbReference>
<name>A0A550BZD2_9AGAR</name>
<comment type="caution">
    <text evidence="2">The sequence shown here is derived from an EMBL/GenBank/DDBJ whole genome shotgun (WGS) entry which is preliminary data.</text>
</comment>